<gene>
    <name evidence="8" type="ORF">G3561_29405</name>
    <name evidence="9" type="ORF">GCE86_03275</name>
</gene>
<dbReference type="InterPro" id="IPR000023">
    <property type="entry name" value="Phosphofructokinase_dom"/>
</dbReference>
<evidence type="ECO:0000256" key="1">
    <source>
        <dbReference type="ARBA" id="ARBA00001946"/>
    </source>
</evidence>
<organism evidence="8 11">
    <name type="scientific">Micromonospora terminaliae</name>
    <dbReference type="NCBI Taxonomy" id="1914461"/>
    <lineage>
        <taxon>Bacteria</taxon>
        <taxon>Bacillati</taxon>
        <taxon>Actinomycetota</taxon>
        <taxon>Actinomycetes</taxon>
        <taxon>Micromonosporales</taxon>
        <taxon>Micromonosporaceae</taxon>
        <taxon>Micromonospora</taxon>
    </lineage>
</organism>
<evidence type="ECO:0000313" key="11">
    <source>
        <dbReference type="Proteomes" id="UP000477779"/>
    </source>
</evidence>
<dbReference type="EMBL" id="JAAHBZ010000020">
    <property type="protein sequence ID" value="NES31663.1"/>
    <property type="molecule type" value="Genomic_DNA"/>
</dbReference>
<evidence type="ECO:0000259" key="7">
    <source>
        <dbReference type="Pfam" id="PF00365"/>
    </source>
</evidence>
<dbReference type="PANTHER" id="PTHR45770">
    <property type="entry name" value="ATP-DEPENDENT 6-PHOSPHOFRUCTOKINASE 1"/>
    <property type="match status" value="1"/>
</dbReference>
<keyword evidence="4" id="KW-0418">Kinase</keyword>
<keyword evidence="5" id="KW-0460">Magnesium</keyword>
<dbReference type="GO" id="GO:0046872">
    <property type="term" value="F:metal ion binding"/>
    <property type="evidence" value="ECO:0007669"/>
    <property type="project" value="UniProtKB-KW"/>
</dbReference>
<keyword evidence="10" id="KW-1185">Reference proteome</keyword>
<dbReference type="GO" id="GO:0003872">
    <property type="term" value="F:6-phosphofructokinase activity"/>
    <property type="evidence" value="ECO:0007669"/>
    <property type="project" value="InterPro"/>
</dbReference>
<dbReference type="EMBL" id="CP045309">
    <property type="protein sequence ID" value="QGL46155.1"/>
    <property type="molecule type" value="Genomic_DNA"/>
</dbReference>
<evidence type="ECO:0000313" key="8">
    <source>
        <dbReference type="EMBL" id="NES31663.1"/>
    </source>
</evidence>
<dbReference type="Proteomes" id="UP000477779">
    <property type="component" value="Unassembled WGS sequence"/>
</dbReference>
<dbReference type="InterPro" id="IPR035966">
    <property type="entry name" value="PKF_sf"/>
</dbReference>
<name>A0AAJ2ZKI6_9ACTN</name>
<evidence type="ECO:0000313" key="10">
    <source>
        <dbReference type="Proteomes" id="UP000402241"/>
    </source>
</evidence>
<dbReference type="Gene3D" id="3.40.50.450">
    <property type="match status" value="1"/>
</dbReference>
<keyword evidence="2 8" id="KW-0808">Transferase</keyword>
<evidence type="ECO:0000313" key="9">
    <source>
        <dbReference type="EMBL" id="QGL46155.1"/>
    </source>
</evidence>
<dbReference type="Gene3D" id="3.40.50.460">
    <property type="entry name" value="Phosphofructokinase domain"/>
    <property type="match status" value="1"/>
</dbReference>
<keyword evidence="3" id="KW-0479">Metal-binding</keyword>
<dbReference type="InterPro" id="IPR022953">
    <property type="entry name" value="ATP_PFK"/>
</dbReference>
<dbReference type="Proteomes" id="UP000402241">
    <property type="component" value="Chromosome"/>
</dbReference>
<dbReference type="GO" id="GO:0047334">
    <property type="term" value="F:diphosphate-fructose-6-phosphate 1-phosphotransferase activity"/>
    <property type="evidence" value="ECO:0007669"/>
    <property type="project" value="UniProtKB-EC"/>
</dbReference>
<accession>A0AAJ2ZKI6</accession>
<dbReference type="Pfam" id="PF00365">
    <property type="entry name" value="PFK"/>
    <property type="match status" value="1"/>
</dbReference>
<comment type="cofactor">
    <cofactor evidence="1">
        <name>Mg(2+)</name>
        <dbReference type="ChEBI" id="CHEBI:18420"/>
    </cofactor>
</comment>
<dbReference type="GO" id="GO:0006002">
    <property type="term" value="P:fructose 6-phosphate metabolic process"/>
    <property type="evidence" value="ECO:0007669"/>
    <property type="project" value="InterPro"/>
</dbReference>
<evidence type="ECO:0000256" key="3">
    <source>
        <dbReference type="ARBA" id="ARBA00022723"/>
    </source>
</evidence>
<dbReference type="EC" id="2.7.1.90" evidence="8"/>
<evidence type="ECO:0000256" key="4">
    <source>
        <dbReference type="ARBA" id="ARBA00022777"/>
    </source>
</evidence>
<dbReference type="AlphaFoldDB" id="A0AAJ2ZKI6"/>
<dbReference type="PRINTS" id="PR00476">
    <property type="entry name" value="PHFRCTKINASE"/>
</dbReference>
<reference evidence="8 11" key="2">
    <citation type="submission" date="2020-02" db="EMBL/GenBank/DDBJ databases">
        <title>WGS of Micromonospora spp. isolated from hot spring.</title>
        <authorList>
            <person name="Thawai C."/>
        </authorList>
    </citation>
    <scope>NUCLEOTIDE SEQUENCE [LARGE SCALE GENOMIC DNA]</scope>
    <source>
        <strain evidence="8 11">TMS7</strain>
    </source>
</reference>
<dbReference type="SUPFAM" id="SSF53784">
    <property type="entry name" value="Phosphofructokinase"/>
    <property type="match status" value="1"/>
</dbReference>
<dbReference type="NCBIfam" id="NF010675">
    <property type="entry name" value="PRK14072.1"/>
    <property type="match status" value="1"/>
</dbReference>
<reference evidence="9 10" key="1">
    <citation type="submission" date="2019-10" db="EMBL/GenBank/DDBJ databases">
        <title>Genome Sequence of Micromonospora terminaliae DSM 101760.</title>
        <authorList>
            <person name="Guo L."/>
        </authorList>
    </citation>
    <scope>NUCLEOTIDE SEQUENCE [LARGE SCALE GENOMIC DNA]</scope>
    <source>
        <strain evidence="9 10">DSM 101760</strain>
    </source>
</reference>
<sequence length="369" mass="38078">MTMRLLIGQTGAPTSVVNASLRGFLEAAADHDVLALRGGPDGLVEGRLTPVTAADVPAAATRHGGSWLGAGRRAVTEADLDTALDVLAANGIEGVALIGGNGTMALLHALGERAAATGRELSVVGIPKTVDNDLVGIDHCPGYGSAARYLATVVPDLARDHAAMAGIEPVRIVETLGRSVGWLALAATRHRDDPAHAPHLVLIPELAFDRAAFLAAVQDALHAHGRAFVVVSEGAASEMTDDPFEAVNHTRIILGGVSRALAGLVSTELGVAARGEVLGMVQRSSGALASDVDRAEAAEAGRHAAKLLADRATGLMVGLHRDGGQTVYDPVPLAEVAGRTRPVPPNWRTTDPADLGDFHDWLSPLLGQN</sequence>
<dbReference type="InterPro" id="IPR050929">
    <property type="entry name" value="PFKA"/>
</dbReference>
<comment type="similarity">
    <text evidence="6">Belongs to the phosphofructokinase type A (PFKA) family.</text>
</comment>
<evidence type="ECO:0000256" key="5">
    <source>
        <dbReference type="ARBA" id="ARBA00022842"/>
    </source>
</evidence>
<evidence type="ECO:0000256" key="2">
    <source>
        <dbReference type="ARBA" id="ARBA00022679"/>
    </source>
</evidence>
<feature type="domain" description="Phosphofructokinase" evidence="7">
    <location>
        <begin position="5"/>
        <end position="307"/>
    </location>
</feature>
<protein>
    <submittedName>
        <fullName evidence="8">Diphosphate--fructose-6-phosphate 1-phosphotransferase</fullName>
        <ecNumber evidence="8">2.7.1.90</ecNumber>
    </submittedName>
</protein>
<proteinExistence type="inferred from homology"/>
<evidence type="ECO:0000256" key="6">
    <source>
        <dbReference type="ARBA" id="ARBA00038478"/>
    </source>
</evidence>